<evidence type="ECO:0000256" key="1">
    <source>
        <dbReference type="SAM" id="MobiDB-lite"/>
    </source>
</evidence>
<keyword evidence="3" id="KW-1185">Reference proteome</keyword>
<dbReference type="AlphaFoldDB" id="A0A225W518"/>
<evidence type="ECO:0000313" key="2">
    <source>
        <dbReference type="EMBL" id="OWZ12796.1"/>
    </source>
</evidence>
<name>A0A225W518_9STRA</name>
<sequence>MCEQVYDAGKCEAFNELASPLRPKVDKNDLTPMLQSVVPPTETGLVPIGLPQVAEPAVDADYLFAFIGEVKLLEDREMGFMNTTETVEGNDRSLGENEAGEVDAGEYDGYLTEISASSWGPNETSS</sequence>
<evidence type="ECO:0000313" key="3">
    <source>
        <dbReference type="Proteomes" id="UP000198211"/>
    </source>
</evidence>
<protein>
    <submittedName>
        <fullName evidence="2">Uncharacterized protein</fullName>
    </submittedName>
</protein>
<dbReference type="EMBL" id="NBNE01001749">
    <property type="protein sequence ID" value="OWZ12796.1"/>
    <property type="molecule type" value="Genomic_DNA"/>
</dbReference>
<accession>A0A225W518</accession>
<proteinExistence type="predicted"/>
<organism evidence="2 3">
    <name type="scientific">Phytophthora megakarya</name>
    <dbReference type="NCBI Taxonomy" id="4795"/>
    <lineage>
        <taxon>Eukaryota</taxon>
        <taxon>Sar</taxon>
        <taxon>Stramenopiles</taxon>
        <taxon>Oomycota</taxon>
        <taxon>Peronosporomycetes</taxon>
        <taxon>Peronosporales</taxon>
        <taxon>Peronosporaceae</taxon>
        <taxon>Phytophthora</taxon>
    </lineage>
</organism>
<feature type="region of interest" description="Disordered" evidence="1">
    <location>
        <begin position="85"/>
        <end position="106"/>
    </location>
</feature>
<comment type="caution">
    <text evidence="2">The sequence shown here is derived from an EMBL/GenBank/DDBJ whole genome shotgun (WGS) entry which is preliminary data.</text>
</comment>
<dbReference type="Proteomes" id="UP000198211">
    <property type="component" value="Unassembled WGS sequence"/>
</dbReference>
<reference evidence="3" key="1">
    <citation type="submission" date="2017-03" db="EMBL/GenBank/DDBJ databases">
        <title>Phytopthora megakarya and P. palmivora, two closely related causual agents of cacao black pod achieved similar genome size and gene model numbers by different mechanisms.</title>
        <authorList>
            <person name="Ali S."/>
            <person name="Shao J."/>
            <person name="Larry D.J."/>
            <person name="Kronmiller B."/>
            <person name="Shen D."/>
            <person name="Strem M.D."/>
            <person name="Melnick R.L."/>
            <person name="Guiltinan M.J."/>
            <person name="Tyler B.M."/>
            <person name="Meinhardt L.W."/>
            <person name="Bailey B.A."/>
        </authorList>
    </citation>
    <scope>NUCLEOTIDE SEQUENCE [LARGE SCALE GENOMIC DNA]</scope>
    <source>
        <strain evidence="3">zdho120</strain>
    </source>
</reference>
<gene>
    <name evidence="2" type="ORF">PHMEG_00013980</name>
</gene>